<dbReference type="Proteomes" id="UP001597467">
    <property type="component" value="Unassembled WGS sequence"/>
</dbReference>
<protein>
    <submittedName>
        <fullName evidence="1">SRPBCC family protein</fullName>
    </submittedName>
</protein>
<dbReference type="EMBL" id="JBHULM010000009">
    <property type="protein sequence ID" value="MFD2542074.1"/>
    <property type="molecule type" value="Genomic_DNA"/>
</dbReference>
<name>A0ABW5K0J6_9FLAO</name>
<dbReference type="RefSeq" id="WP_379902470.1">
    <property type="nucleotide sequence ID" value="NZ_JBHULM010000009.1"/>
</dbReference>
<accession>A0ABW5K0J6</accession>
<proteinExistence type="predicted"/>
<dbReference type="SUPFAM" id="SSF55961">
    <property type="entry name" value="Bet v1-like"/>
    <property type="match status" value="1"/>
</dbReference>
<evidence type="ECO:0000313" key="1">
    <source>
        <dbReference type="EMBL" id="MFD2542074.1"/>
    </source>
</evidence>
<organism evidence="1 2">
    <name type="scientific">Lacinutrix gracilariae</name>
    <dbReference type="NCBI Taxonomy" id="1747198"/>
    <lineage>
        <taxon>Bacteria</taxon>
        <taxon>Pseudomonadati</taxon>
        <taxon>Bacteroidota</taxon>
        <taxon>Flavobacteriia</taxon>
        <taxon>Flavobacteriales</taxon>
        <taxon>Flavobacteriaceae</taxon>
        <taxon>Lacinutrix</taxon>
    </lineage>
</organism>
<dbReference type="InterPro" id="IPR023393">
    <property type="entry name" value="START-like_dom_sf"/>
</dbReference>
<evidence type="ECO:0000313" key="2">
    <source>
        <dbReference type="Proteomes" id="UP001597467"/>
    </source>
</evidence>
<dbReference type="Gene3D" id="3.30.530.20">
    <property type="match status" value="1"/>
</dbReference>
<keyword evidence="2" id="KW-1185">Reference proteome</keyword>
<gene>
    <name evidence="1" type="ORF">ACFSSB_07040</name>
</gene>
<dbReference type="CDD" id="cd07812">
    <property type="entry name" value="SRPBCC"/>
    <property type="match status" value="1"/>
</dbReference>
<comment type="caution">
    <text evidence="1">The sequence shown here is derived from an EMBL/GenBank/DDBJ whole genome shotgun (WGS) entry which is preliminary data.</text>
</comment>
<reference evidence="2" key="1">
    <citation type="journal article" date="2019" name="Int. J. Syst. Evol. Microbiol.">
        <title>The Global Catalogue of Microorganisms (GCM) 10K type strain sequencing project: providing services to taxonomists for standard genome sequencing and annotation.</title>
        <authorList>
            <consortium name="The Broad Institute Genomics Platform"/>
            <consortium name="The Broad Institute Genome Sequencing Center for Infectious Disease"/>
            <person name="Wu L."/>
            <person name="Ma J."/>
        </authorList>
    </citation>
    <scope>NUCLEOTIDE SEQUENCE [LARGE SCALE GENOMIC DNA]</scope>
    <source>
        <strain evidence="2">KCTC 42808</strain>
    </source>
</reference>
<sequence length="151" mass="17784">MIYTTEIVVHIAIDDFLKKLENADNMKHWQKHLTSFEHISGDPGTVGSKMQLNYTVDKRKVELIETITHTNLPHEIYKSYETEGMYNYQKNHFYTTPEGYTKWIVENEFSPTNIVYKIMVLLMPKAFKKQSKKYLLDFKNFAENGTSIQHA</sequence>